<dbReference type="GeneID" id="6081642"/>
<dbReference type="KEGG" id="lbc:LACBIDRAFT_307395"/>
<gene>
    <name evidence="1" type="ORF">LACBIDRAFT_307395</name>
</gene>
<dbReference type="RefSeq" id="XP_001886009.1">
    <property type="nucleotide sequence ID" value="XM_001885974.1"/>
</dbReference>
<evidence type="ECO:0000313" key="1">
    <source>
        <dbReference type="EMBL" id="EDR03213.1"/>
    </source>
</evidence>
<dbReference type="InParanoid" id="B0DQ17"/>
<dbReference type="EMBL" id="DS547125">
    <property type="protein sequence ID" value="EDR03213.1"/>
    <property type="molecule type" value="Genomic_DNA"/>
</dbReference>
<accession>B0DQ17</accession>
<dbReference type="HOGENOM" id="CLU_1283440_0_0_1"/>
<organism evidence="2">
    <name type="scientific">Laccaria bicolor (strain S238N-H82 / ATCC MYA-4686)</name>
    <name type="common">Bicoloured deceiver</name>
    <name type="synonym">Laccaria laccata var. bicolor</name>
    <dbReference type="NCBI Taxonomy" id="486041"/>
    <lineage>
        <taxon>Eukaryota</taxon>
        <taxon>Fungi</taxon>
        <taxon>Dikarya</taxon>
        <taxon>Basidiomycota</taxon>
        <taxon>Agaricomycotina</taxon>
        <taxon>Agaricomycetes</taxon>
        <taxon>Agaricomycetidae</taxon>
        <taxon>Agaricales</taxon>
        <taxon>Agaricineae</taxon>
        <taxon>Hydnangiaceae</taxon>
        <taxon>Laccaria</taxon>
    </lineage>
</organism>
<dbReference type="Proteomes" id="UP000001194">
    <property type="component" value="Unassembled WGS sequence"/>
</dbReference>
<keyword evidence="2" id="KW-1185">Reference proteome</keyword>
<proteinExistence type="predicted"/>
<dbReference type="AlphaFoldDB" id="B0DQ17"/>
<reference evidence="1 2" key="1">
    <citation type="journal article" date="2008" name="Nature">
        <title>The genome of Laccaria bicolor provides insights into mycorrhizal symbiosis.</title>
        <authorList>
            <person name="Martin F."/>
            <person name="Aerts A."/>
            <person name="Ahren D."/>
            <person name="Brun A."/>
            <person name="Danchin E.G.J."/>
            <person name="Duchaussoy F."/>
            <person name="Gibon J."/>
            <person name="Kohler A."/>
            <person name="Lindquist E."/>
            <person name="Pereda V."/>
            <person name="Salamov A."/>
            <person name="Shapiro H.J."/>
            <person name="Wuyts J."/>
            <person name="Blaudez D."/>
            <person name="Buee M."/>
            <person name="Brokstein P."/>
            <person name="Canbaeck B."/>
            <person name="Cohen D."/>
            <person name="Courty P.E."/>
            <person name="Coutinho P.M."/>
            <person name="Delaruelle C."/>
            <person name="Detter J.C."/>
            <person name="Deveau A."/>
            <person name="DiFazio S."/>
            <person name="Duplessis S."/>
            <person name="Fraissinet-Tachet L."/>
            <person name="Lucic E."/>
            <person name="Frey-Klett P."/>
            <person name="Fourrey C."/>
            <person name="Feussner I."/>
            <person name="Gay G."/>
            <person name="Grimwood J."/>
            <person name="Hoegger P.J."/>
            <person name="Jain P."/>
            <person name="Kilaru S."/>
            <person name="Labbe J."/>
            <person name="Lin Y.C."/>
            <person name="Legue V."/>
            <person name="Le Tacon F."/>
            <person name="Marmeisse R."/>
            <person name="Melayah D."/>
            <person name="Montanini B."/>
            <person name="Muratet M."/>
            <person name="Nehls U."/>
            <person name="Niculita-Hirzel H."/>
            <person name="Oudot-Le Secq M.P."/>
            <person name="Peter M."/>
            <person name="Quesneville H."/>
            <person name="Rajashekar B."/>
            <person name="Reich M."/>
            <person name="Rouhier N."/>
            <person name="Schmutz J."/>
            <person name="Yin T."/>
            <person name="Chalot M."/>
            <person name="Henrissat B."/>
            <person name="Kuees U."/>
            <person name="Lucas S."/>
            <person name="Van de Peer Y."/>
            <person name="Podila G.K."/>
            <person name="Polle A."/>
            <person name="Pukkila P.J."/>
            <person name="Richardson P.M."/>
            <person name="Rouze P."/>
            <person name="Sanders I.R."/>
            <person name="Stajich J.E."/>
            <person name="Tunlid A."/>
            <person name="Tuskan G."/>
            <person name="Grigoriev I.V."/>
        </authorList>
    </citation>
    <scope>NUCLEOTIDE SEQUENCE [LARGE SCALE GENOMIC DNA]</scope>
    <source>
        <strain evidence="2">S238N-H82 / ATCC MYA-4686</strain>
    </source>
</reference>
<sequence length="215" mass="24740">MYPNSNLDEVNCQAKANFQANETGLARDSFKCHSAQLVPRISELAVYVIGRLRSGPLHSKKRRYKKPCHTFCCSSVSYHNPTTSSLHFLPPRYQFFFSYLYPLLYKHPISTTEMALSQLLLPSLTVVLTSSSGSTVLRDYQQAQSREIQIPLFSPRDDGLMDTIDVRTPTGYIVYKCEYSHEQDTATLFEEKADTKRSFWRRLMMFCKIKGLGRK</sequence>
<protein>
    <submittedName>
        <fullName evidence="1">Predicted protein</fullName>
    </submittedName>
</protein>
<evidence type="ECO:0000313" key="2">
    <source>
        <dbReference type="Proteomes" id="UP000001194"/>
    </source>
</evidence>
<name>B0DQ17_LACBS</name>